<keyword evidence="3" id="KW-0732">Signal</keyword>
<dbReference type="VEuPathDB" id="VectorBase:SCAU014898"/>
<dbReference type="Pfam" id="PF00147">
    <property type="entry name" value="Fibrinogen_C"/>
    <property type="match status" value="1"/>
</dbReference>
<gene>
    <name evidence="5" type="primary">106081770</name>
</gene>
<organism evidence="5 6">
    <name type="scientific">Stomoxys calcitrans</name>
    <name type="common">Stable fly</name>
    <name type="synonym">Conops calcitrans</name>
    <dbReference type="NCBI Taxonomy" id="35570"/>
    <lineage>
        <taxon>Eukaryota</taxon>
        <taxon>Metazoa</taxon>
        <taxon>Ecdysozoa</taxon>
        <taxon>Arthropoda</taxon>
        <taxon>Hexapoda</taxon>
        <taxon>Insecta</taxon>
        <taxon>Pterygota</taxon>
        <taxon>Neoptera</taxon>
        <taxon>Endopterygota</taxon>
        <taxon>Diptera</taxon>
        <taxon>Brachycera</taxon>
        <taxon>Muscomorpha</taxon>
        <taxon>Muscoidea</taxon>
        <taxon>Muscidae</taxon>
        <taxon>Stomoxys</taxon>
    </lineage>
</organism>
<sequence length="643" mass="73431">MMVSSVVMLLLVTVLYNQANSAGIPTPPTKMSTSSSQVQNGNPIKRDATNNLDHKIQSLIESIVRMENSIQNLQEKSHTWSIFQHHIESWNDGLRTVENKLDILKRSHDDQQDVLNKLDLSLITAQENAALMDEIRDILQKDQSLQVESSSKVNMIWRHLQTMQNNGGGKQKGGSSSSSSSTPSNKKKGNLMVSESSSSSCNGTGKLLHTIIHQMAQQKDLKQLHSVDKRIGKNLETLTQSLPHVLDKQDEMVMRLQRSNECCYSLSSELTTFTESSDILLKRIERLINNVSEKLNRIEQLQSSSSEELEEDNTKENAEEESHVGDMSGIFVDVSEAMDHSNESSMESVEMESMDEQEEETVTAVNSFDSNESQTELYGQDVEFIRPELGGCHELNIDYDETDDDASTRLDGIYKFASPEINELERDFNERLCVFPTENSTGGLPWTVIQQRVPSLLQESFNRSWLEYRNGFGHLHKDFWFGNEFIHRLVYPEDYELRIELEDFEGKQVWAEYGIFRIDTEKYNYNLLIGDYRSTSTVADAMKYHNDHDFSTYDKRNDNTVDACCSCAVGYGSGWWFDNCSEANLNGIYHFTPMGHNYNGVMWELWHGDYSLKKTRMMVRPRSNNNESIDSPQNHESKGNDDP</sequence>
<feature type="region of interest" description="Disordered" evidence="2">
    <location>
        <begin position="300"/>
        <end position="324"/>
    </location>
</feature>
<reference evidence="5" key="1">
    <citation type="submission" date="2020-05" db="UniProtKB">
        <authorList>
            <consortium name="EnsemblMetazoa"/>
        </authorList>
    </citation>
    <scope>IDENTIFICATION</scope>
    <source>
        <strain evidence="5">USDA</strain>
    </source>
</reference>
<dbReference type="PANTHER" id="PTHR19143:SF459">
    <property type="entry name" value="FIBRINOGEN C-TERMINAL DOMAIN-CONTAINING PROTEIN"/>
    <property type="match status" value="1"/>
</dbReference>
<feature type="compositionally biased region" description="Basic and acidic residues" evidence="2">
    <location>
        <begin position="633"/>
        <end position="643"/>
    </location>
</feature>
<proteinExistence type="predicted"/>
<feature type="domain" description="Fibrinogen C-terminal" evidence="4">
    <location>
        <begin position="392"/>
        <end position="623"/>
    </location>
</feature>
<keyword evidence="6" id="KW-1185">Reference proteome</keyword>
<feature type="compositionally biased region" description="Polar residues" evidence="2">
    <location>
        <begin position="622"/>
        <end position="632"/>
    </location>
</feature>
<protein>
    <recommendedName>
        <fullName evidence="4">Fibrinogen C-terminal domain-containing protein</fullName>
    </recommendedName>
</protein>
<accession>A0A1I8Q8M7</accession>
<dbReference type="PROSITE" id="PS00514">
    <property type="entry name" value="FIBRINOGEN_C_1"/>
    <property type="match status" value="1"/>
</dbReference>
<dbReference type="InterPro" id="IPR002181">
    <property type="entry name" value="Fibrinogen_a/b/g_C_dom"/>
</dbReference>
<feature type="region of interest" description="Disordered" evidence="2">
    <location>
        <begin position="23"/>
        <end position="49"/>
    </location>
</feature>
<keyword evidence="1" id="KW-1015">Disulfide bond</keyword>
<dbReference type="InterPro" id="IPR036056">
    <property type="entry name" value="Fibrinogen-like_C"/>
</dbReference>
<dbReference type="GO" id="GO:0005615">
    <property type="term" value="C:extracellular space"/>
    <property type="evidence" value="ECO:0007669"/>
    <property type="project" value="TreeGrafter"/>
</dbReference>
<name>A0A1I8Q8M7_STOCA</name>
<dbReference type="InterPro" id="IPR014716">
    <property type="entry name" value="Fibrinogen_a/b/g_C_1"/>
</dbReference>
<dbReference type="AlphaFoldDB" id="A0A1I8Q8M7"/>
<dbReference type="CDD" id="cd00087">
    <property type="entry name" value="FReD"/>
    <property type="match status" value="1"/>
</dbReference>
<dbReference type="SMART" id="SM00186">
    <property type="entry name" value="FBG"/>
    <property type="match status" value="1"/>
</dbReference>
<evidence type="ECO:0000313" key="6">
    <source>
        <dbReference type="Proteomes" id="UP000095300"/>
    </source>
</evidence>
<evidence type="ECO:0000259" key="4">
    <source>
        <dbReference type="PROSITE" id="PS51406"/>
    </source>
</evidence>
<evidence type="ECO:0000256" key="1">
    <source>
        <dbReference type="ARBA" id="ARBA00023157"/>
    </source>
</evidence>
<dbReference type="Gene3D" id="3.90.215.10">
    <property type="entry name" value="Gamma Fibrinogen, chain A, domain 1"/>
    <property type="match status" value="1"/>
</dbReference>
<dbReference type="InterPro" id="IPR020837">
    <property type="entry name" value="Fibrinogen_CS"/>
</dbReference>
<dbReference type="SUPFAM" id="SSF56496">
    <property type="entry name" value="Fibrinogen C-terminal domain-like"/>
    <property type="match status" value="1"/>
</dbReference>
<feature type="signal peptide" evidence="3">
    <location>
        <begin position="1"/>
        <end position="21"/>
    </location>
</feature>
<evidence type="ECO:0000313" key="5">
    <source>
        <dbReference type="EnsemblMetazoa" id="SCAU014898-PA"/>
    </source>
</evidence>
<feature type="region of interest" description="Disordered" evidence="2">
    <location>
        <begin position="164"/>
        <end position="200"/>
    </location>
</feature>
<dbReference type="STRING" id="35570.A0A1I8Q8M7"/>
<dbReference type="PANTHER" id="PTHR19143">
    <property type="entry name" value="FIBRINOGEN/TENASCIN/ANGIOPOEITIN"/>
    <property type="match status" value="1"/>
</dbReference>
<dbReference type="OrthoDB" id="6145874at2759"/>
<dbReference type="InterPro" id="IPR050373">
    <property type="entry name" value="Fibrinogen_C-term_domain"/>
</dbReference>
<evidence type="ECO:0000256" key="3">
    <source>
        <dbReference type="SAM" id="SignalP"/>
    </source>
</evidence>
<feature type="chain" id="PRO_5009327914" description="Fibrinogen C-terminal domain-containing protein" evidence="3">
    <location>
        <begin position="22"/>
        <end position="643"/>
    </location>
</feature>
<feature type="compositionally biased region" description="Basic and acidic residues" evidence="2">
    <location>
        <begin position="312"/>
        <end position="324"/>
    </location>
</feature>
<dbReference type="Proteomes" id="UP000095300">
    <property type="component" value="Unassembled WGS sequence"/>
</dbReference>
<dbReference type="KEGG" id="scac:106081770"/>
<feature type="region of interest" description="Disordered" evidence="2">
    <location>
        <begin position="622"/>
        <end position="643"/>
    </location>
</feature>
<evidence type="ECO:0000256" key="2">
    <source>
        <dbReference type="SAM" id="MobiDB-lite"/>
    </source>
</evidence>
<dbReference type="PROSITE" id="PS51406">
    <property type="entry name" value="FIBRINOGEN_C_2"/>
    <property type="match status" value="1"/>
</dbReference>
<feature type="compositionally biased region" description="Low complexity" evidence="2">
    <location>
        <begin position="173"/>
        <end position="184"/>
    </location>
</feature>
<dbReference type="EnsemblMetazoa" id="SCAU014898-RA">
    <property type="protein sequence ID" value="SCAU014898-PA"/>
    <property type="gene ID" value="SCAU014898"/>
</dbReference>